<keyword evidence="2" id="KW-1133">Transmembrane helix</keyword>
<protein>
    <submittedName>
        <fullName evidence="3">Uncharacterized protein</fullName>
    </submittedName>
</protein>
<keyword evidence="2" id="KW-0812">Transmembrane</keyword>
<reference evidence="3" key="1">
    <citation type="submission" date="2020-01" db="EMBL/GenBank/DDBJ databases">
        <title>Development of genomics and gene disruption for Polysphondylium violaceum indicates a role for the polyketide synthase stlB in stalk morphogenesis.</title>
        <authorList>
            <person name="Narita B."/>
            <person name="Kawabe Y."/>
            <person name="Kin K."/>
            <person name="Saito T."/>
            <person name="Gibbs R."/>
            <person name="Kuspa A."/>
            <person name="Muzny D."/>
            <person name="Queller D."/>
            <person name="Richards S."/>
            <person name="Strassman J."/>
            <person name="Sucgang R."/>
            <person name="Worley K."/>
            <person name="Schaap P."/>
        </authorList>
    </citation>
    <scope>NUCLEOTIDE SEQUENCE</scope>
    <source>
        <strain evidence="3">QSvi11</strain>
    </source>
</reference>
<name>A0A8J4UZW9_9MYCE</name>
<sequence length="95" mass="10761">RQFVELDPDFSVLVSYDQKSSQHENTDECNINTESNTSKPKKKYVLPLIIVGSVIGATIIGVGVFVILKKNMALRLKFLKFRQSRSNSTKMKNLN</sequence>
<dbReference type="AlphaFoldDB" id="A0A8J4UZW9"/>
<keyword evidence="2" id="KW-0472">Membrane</keyword>
<evidence type="ECO:0000256" key="1">
    <source>
        <dbReference type="SAM" id="MobiDB-lite"/>
    </source>
</evidence>
<keyword evidence="4" id="KW-1185">Reference proteome</keyword>
<dbReference type="EMBL" id="AJWJ01001000">
    <property type="protein sequence ID" value="KAF2068417.1"/>
    <property type="molecule type" value="Genomic_DNA"/>
</dbReference>
<feature type="region of interest" description="Disordered" evidence="1">
    <location>
        <begin position="17"/>
        <end position="39"/>
    </location>
</feature>
<feature type="non-terminal residue" evidence="3">
    <location>
        <position position="1"/>
    </location>
</feature>
<evidence type="ECO:0000313" key="4">
    <source>
        <dbReference type="Proteomes" id="UP000695562"/>
    </source>
</evidence>
<evidence type="ECO:0000313" key="3">
    <source>
        <dbReference type="EMBL" id="KAF2068417.1"/>
    </source>
</evidence>
<comment type="caution">
    <text evidence="3">The sequence shown here is derived from an EMBL/GenBank/DDBJ whole genome shotgun (WGS) entry which is preliminary data.</text>
</comment>
<organism evidence="3 4">
    <name type="scientific">Polysphondylium violaceum</name>
    <dbReference type="NCBI Taxonomy" id="133409"/>
    <lineage>
        <taxon>Eukaryota</taxon>
        <taxon>Amoebozoa</taxon>
        <taxon>Evosea</taxon>
        <taxon>Eumycetozoa</taxon>
        <taxon>Dictyostelia</taxon>
        <taxon>Dictyosteliales</taxon>
        <taxon>Dictyosteliaceae</taxon>
        <taxon>Polysphondylium</taxon>
    </lineage>
</organism>
<gene>
    <name evidence="3" type="ORF">CYY_010258</name>
</gene>
<feature type="transmembrane region" description="Helical" evidence="2">
    <location>
        <begin position="44"/>
        <end position="68"/>
    </location>
</feature>
<dbReference type="Proteomes" id="UP000695562">
    <property type="component" value="Unassembled WGS sequence"/>
</dbReference>
<proteinExistence type="predicted"/>
<feature type="compositionally biased region" description="Polar residues" evidence="1">
    <location>
        <begin position="28"/>
        <end position="38"/>
    </location>
</feature>
<evidence type="ECO:0000256" key="2">
    <source>
        <dbReference type="SAM" id="Phobius"/>
    </source>
</evidence>
<accession>A0A8J4UZW9</accession>